<sequence length="67" mass="7675">MAVGIILIINGVIMLINPSIIWFITESWKSNDFAEPSILYIWSTRFGGIISTLLGIVWIVKYFRSKK</sequence>
<dbReference type="EMBL" id="OAOP01000003">
    <property type="protein sequence ID" value="SNX69601.1"/>
    <property type="molecule type" value="Genomic_DNA"/>
</dbReference>
<dbReference type="RefSeq" id="WP_342745880.1">
    <property type="nucleotide sequence ID" value="NZ_JBEPMQ010000002.1"/>
</dbReference>
<feature type="transmembrane region" description="Helical" evidence="1">
    <location>
        <begin position="7"/>
        <end position="25"/>
    </location>
</feature>
<gene>
    <name evidence="3" type="ORF">SAMN05877753_103135</name>
</gene>
<organism evidence="3 4">
    <name type="scientific">Bacillus oleivorans</name>
    <dbReference type="NCBI Taxonomy" id="1448271"/>
    <lineage>
        <taxon>Bacteria</taxon>
        <taxon>Bacillati</taxon>
        <taxon>Bacillota</taxon>
        <taxon>Bacilli</taxon>
        <taxon>Bacillales</taxon>
        <taxon>Bacillaceae</taxon>
        <taxon>Bacillus</taxon>
    </lineage>
</organism>
<keyword evidence="1" id="KW-0472">Membrane</keyword>
<evidence type="ECO:0000256" key="1">
    <source>
        <dbReference type="SAM" id="Phobius"/>
    </source>
</evidence>
<name>A0A285CPZ2_9BACI</name>
<protein>
    <recommendedName>
        <fullName evidence="2">DUF6199 domain-containing protein</fullName>
    </recommendedName>
</protein>
<feature type="domain" description="DUF6199" evidence="2">
    <location>
        <begin position="3"/>
        <end position="60"/>
    </location>
</feature>
<keyword evidence="1" id="KW-0812">Transmembrane</keyword>
<dbReference type="AlphaFoldDB" id="A0A285CPZ2"/>
<keyword evidence="1" id="KW-1133">Transmembrane helix</keyword>
<feature type="transmembrane region" description="Helical" evidence="1">
    <location>
        <begin position="37"/>
        <end position="60"/>
    </location>
</feature>
<dbReference type="InterPro" id="IPR045679">
    <property type="entry name" value="DUF6199"/>
</dbReference>
<evidence type="ECO:0000313" key="3">
    <source>
        <dbReference type="EMBL" id="SNX69601.1"/>
    </source>
</evidence>
<dbReference type="Pfam" id="PF19701">
    <property type="entry name" value="DUF6199"/>
    <property type="match status" value="1"/>
</dbReference>
<dbReference type="Proteomes" id="UP000219546">
    <property type="component" value="Unassembled WGS sequence"/>
</dbReference>
<accession>A0A285CPZ2</accession>
<evidence type="ECO:0000313" key="4">
    <source>
        <dbReference type="Proteomes" id="UP000219546"/>
    </source>
</evidence>
<keyword evidence="4" id="KW-1185">Reference proteome</keyword>
<reference evidence="3 4" key="1">
    <citation type="submission" date="2017-08" db="EMBL/GenBank/DDBJ databases">
        <authorList>
            <person name="de Groot N.N."/>
        </authorList>
    </citation>
    <scope>NUCLEOTIDE SEQUENCE [LARGE SCALE GENOMIC DNA]</scope>
    <source>
        <strain evidence="3 4">JC228</strain>
    </source>
</reference>
<proteinExistence type="predicted"/>
<evidence type="ECO:0000259" key="2">
    <source>
        <dbReference type="Pfam" id="PF19701"/>
    </source>
</evidence>